<gene>
    <name evidence="1" type="ORF">MM171B02396_0007</name>
</gene>
<name>A0A6M3M617_9ZZZZ</name>
<organism evidence="1">
    <name type="scientific">viral metagenome</name>
    <dbReference type="NCBI Taxonomy" id="1070528"/>
    <lineage>
        <taxon>unclassified sequences</taxon>
        <taxon>metagenomes</taxon>
        <taxon>organismal metagenomes</taxon>
    </lineage>
</organism>
<dbReference type="EMBL" id="MT143714">
    <property type="protein sequence ID" value="QJB01560.1"/>
    <property type="molecule type" value="Genomic_DNA"/>
</dbReference>
<reference evidence="1" key="1">
    <citation type="submission" date="2020-03" db="EMBL/GenBank/DDBJ databases">
        <title>The deep terrestrial virosphere.</title>
        <authorList>
            <person name="Holmfeldt K."/>
            <person name="Nilsson E."/>
            <person name="Simone D."/>
            <person name="Lopez-Fernandez M."/>
            <person name="Wu X."/>
            <person name="de Brujin I."/>
            <person name="Lundin D."/>
            <person name="Andersson A."/>
            <person name="Bertilsson S."/>
            <person name="Dopson M."/>
        </authorList>
    </citation>
    <scope>NUCLEOTIDE SEQUENCE</scope>
    <source>
        <strain evidence="1">MM171B02396</strain>
    </source>
</reference>
<proteinExistence type="predicted"/>
<protein>
    <submittedName>
        <fullName evidence="1">Uncharacterized protein</fullName>
    </submittedName>
</protein>
<accession>A0A6M3M617</accession>
<sequence length="201" mass="20920">MATISKTAGTAILAHQAVNHPATVVGSAQDVSTKLAATILLFHASVEAAANTNPGKFLVQVSGSASGNEDWVTVSEFDATISTADTEAMTATEPAAETVLVVASTTGFTANDLLYIQDTTVVADSEWGRCQEIVTDTSINLVDGLTNEKDNADVIWNDADLFVAQLDLTAITRIRTVFQHEGAAGANCHIKGLLVTGDSIA</sequence>
<evidence type="ECO:0000313" key="1">
    <source>
        <dbReference type="EMBL" id="QJB01560.1"/>
    </source>
</evidence>
<dbReference type="AlphaFoldDB" id="A0A6M3M617"/>